<evidence type="ECO:0000259" key="3">
    <source>
        <dbReference type="Pfam" id="PF01345"/>
    </source>
</evidence>
<feature type="domain" description="DUF11" evidence="3">
    <location>
        <begin position="511"/>
        <end position="613"/>
    </location>
</feature>
<feature type="compositionally biased region" description="Low complexity" evidence="1">
    <location>
        <begin position="1259"/>
        <end position="1271"/>
    </location>
</feature>
<dbReference type="Gene3D" id="2.60.40.3440">
    <property type="match status" value="5"/>
</dbReference>
<name>A0A327ZD44_9ACTN</name>
<evidence type="ECO:0000256" key="1">
    <source>
        <dbReference type="SAM" id="MobiDB-lite"/>
    </source>
</evidence>
<dbReference type="Gene3D" id="2.60.40.2810">
    <property type="match status" value="4"/>
</dbReference>
<feature type="domain" description="DUF11" evidence="3">
    <location>
        <begin position="373"/>
        <end position="464"/>
    </location>
</feature>
<protein>
    <submittedName>
        <fullName evidence="4">Putative repeat protein (TIGR01451 family)</fullName>
    </submittedName>
</protein>
<dbReference type="InterPro" id="IPR047589">
    <property type="entry name" value="DUF11_rpt"/>
</dbReference>
<dbReference type="OrthoDB" id="134475at2"/>
<evidence type="ECO:0000256" key="2">
    <source>
        <dbReference type="SAM" id="SignalP"/>
    </source>
</evidence>
<feature type="signal peptide" evidence="2">
    <location>
        <begin position="1"/>
        <end position="29"/>
    </location>
</feature>
<dbReference type="NCBIfam" id="TIGR01451">
    <property type="entry name" value="B_ant_repeat"/>
    <property type="match status" value="1"/>
</dbReference>
<dbReference type="NCBIfam" id="NF012211">
    <property type="entry name" value="tand_rpt_95"/>
    <property type="match status" value="9"/>
</dbReference>
<dbReference type="InterPro" id="IPR008966">
    <property type="entry name" value="Adhesion_dom_sf"/>
</dbReference>
<dbReference type="PANTHER" id="PTHR34720:SF9">
    <property type="entry name" value="BLR4714 PROTEIN"/>
    <property type="match status" value="1"/>
</dbReference>
<dbReference type="PANTHER" id="PTHR34720">
    <property type="entry name" value="MICROCYSTIN DEPENDENT PROTEIN"/>
    <property type="match status" value="1"/>
</dbReference>
<evidence type="ECO:0000313" key="5">
    <source>
        <dbReference type="Proteomes" id="UP000249341"/>
    </source>
</evidence>
<proteinExistence type="predicted"/>
<dbReference type="Proteomes" id="UP000249341">
    <property type="component" value="Unassembled WGS sequence"/>
</dbReference>
<dbReference type="Gene3D" id="2.60.40.740">
    <property type="match status" value="1"/>
</dbReference>
<dbReference type="Pfam" id="PF17963">
    <property type="entry name" value="Big_9"/>
    <property type="match status" value="9"/>
</dbReference>
<feature type="chain" id="PRO_5016309497" evidence="2">
    <location>
        <begin position="30"/>
        <end position="1497"/>
    </location>
</feature>
<dbReference type="Pfam" id="PF01345">
    <property type="entry name" value="DUF11"/>
    <property type="match status" value="2"/>
</dbReference>
<sequence>MSYRLAAFMTAIALLVLTGIAVTTREAGAAITDPFTQRFGVNANGAIMLRGNTNLRCPAAANGCPAGQGGTATAAFGESLNNNGYDMEQINTDSDPLTFNHSAATVTLPAGGTVLYAGLYWSADTTAGTNGAAATTPADKNKVLLATPAGAAWNTVTADRIFNSGSLTAYQGFADVTALVSGAGNGVYQVANIQAGTGKDRYAGWALAIAYHDDAQAMHSLRIFDGFGVVSSSSNSLTIGISGFQTPHTGTVDADIGTVVYEGDLGKIGDTLQLNAAPMSDALNFSNNFFNSTVSEGGSAVGSRTPAWSNLMGVDIDQFDANNKLANDATSASLTLTTSGETYYPGVVTFTTDLFAPKLVTTTTPTDLNGGDVLPGDVIEYRIAVRNDGSDTASLSTLIDAIPTGTTYVPNSLTIGGTPISDTGNYTPSKATFDLGTLAFNDTKYVTFRVTVNTGTAAGSSIVNVPNTTFRGTTSSMTISGIGDQNTLTVHQPDTDRRAGLTVAPAVVQRAVASNPVDYTITVDNDGPHLEPEPRAVLTLPTGVTPGVTQPAGCSASGQTVTCTFAALAGGTRGTVVVPAVVDNSAATTATASVTVSGVGSDANAANNTATVNLRVNAAPQPQPESASTGNATAITIGVRANDTDPDDATNTLTVSVTGAPSHGSTVVNANQTVTYTPNPAWRGVDTFTYTLTDPQGGTGTATVTVTTGNGVPVAFDDQIGTPAGVAVTIDVVANDTDPNGDTRTVTAVTQPPGGAGSVAISGNQVVYTPPSPAFHGPATFTYTISDGNGGTATATVRVDVGNTTPVAADDADTVGYLGTVAVDVLANDSDPDGDALSITGVSTPDHGSATISGGMISYTAPAGFSGNATFTYTISDGNGGTANAQVVVTVANAPPTAAAKSVTTPYGSAVTVDLVAGSSDPNGDTRTVLGTSAPANGVVVRNANGTVTYTPNAGFSGSDRFDYTLTDSRGGTATASVTVVVANGVPIARADAVSVASGAPTPIDVLANDSDPNGDPLTITVDVQPSHGTVAVTAGKVVYTPAAGYHGPDTFHYTVSDGQGGTAGATVAVTVLDVAPVARPDSIATDSATPVLIRVLDNDTDANGDTLSVTATTTPAHGTVAINADGTLTYTPASGFLGIDTFTYTVTDPDGLTDTTTVTVTVHNAPPIAVDDRFTVQPGKAATLAVLSNDVDPNTGQVLKVTSVGTASKGTVKLVGGKVVYTPKSGATGTDTFTYVIADDHGATDTATVTVVIGAVTQPSPSPSATSAAPDKSVVAKPGTPLSITMPRTDKSGNKIKINSLGTPEHGTVRLNSNGTVTYTPAPGFRGKDTFTYSAVNAKGELVSGTITVRVAGANRPPVATDDRYSVVSGKSIVVRPTSDDTDPDDDFLTVVSVGRPEHGTAVVTADGGITYAPDDERTSGLDTFTYTISDGHGGTATATVTVRVASADDLATTGANVSTMINTGVVILLIGGVLYTAGVHGTLPPGRHRPGRHRA</sequence>
<organism evidence="4 5">
    <name type="scientific">Actinoplanes lutulentus</name>
    <dbReference type="NCBI Taxonomy" id="1287878"/>
    <lineage>
        <taxon>Bacteria</taxon>
        <taxon>Bacillati</taxon>
        <taxon>Actinomycetota</taxon>
        <taxon>Actinomycetes</taxon>
        <taxon>Micromonosporales</taxon>
        <taxon>Micromonosporaceae</taxon>
        <taxon>Actinoplanes</taxon>
    </lineage>
</organism>
<dbReference type="RefSeq" id="WP_146616800.1">
    <property type="nucleotide sequence ID" value="NZ_JACHWI010000005.1"/>
</dbReference>
<feature type="region of interest" description="Disordered" evidence="1">
    <location>
        <begin position="1259"/>
        <end position="1293"/>
    </location>
</feature>
<gene>
    <name evidence="4" type="ORF">B0I29_106108</name>
</gene>
<reference evidence="4 5" key="1">
    <citation type="submission" date="2018-06" db="EMBL/GenBank/DDBJ databases">
        <title>Genomic Encyclopedia of Type Strains, Phase III (KMG-III): the genomes of soil and plant-associated and newly described type strains.</title>
        <authorList>
            <person name="Whitman W."/>
        </authorList>
    </citation>
    <scope>NUCLEOTIDE SEQUENCE [LARGE SCALE GENOMIC DNA]</scope>
    <source>
        <strain evidence="4 5">CGMCC 4.7090</strain>
    </source>
</reference>
<keyword evidence="5" id="KW-1185">Reference proteome</keyword>
<keyword evidence="2" id="KW-0732">Signal</keyword>
<dbReference type="EMBL" id="QLMJ01000006">
    <property type="protein sequence ID" value="RAK37839.1"/>
    <property type="molecule type" value="Genomic_DNA"/>
</dbReference>
<evidence type="ECO:0000313" key="4">
    <source>
        <dbReference type="EMBL" id="RAK37839.1"/>
    </source>
</evidence>
<accession>A0A327ZD44</accession>
<comment type="caution">
    <text evidence="4">The sequence shown here is derived from an EMBL/GenBank/DDBJ whole genome shotgun (WGS) entry which is preliminary data.</text>
</comment>
<dbReference type="InterPro" id="IPR001434">
    <property type="entry name" value="OmcB-like_DUF11"/>
</dbReference>
<dbReference type="SUPFAM" id="SSF49401">
    <property type="entry name" value="Bacterial adhesins"/>
    <property type="match status" value="1"/>
</dbReference>